<feature type="region of interest" description="Disordered" evidence="1">
    <location>
        <begin position="184"/>
        <end position="208"/>
    </location>
</feature>
<keyword evidence="4" id="KW-1185">Reference proteome</keyword>
<dbReference type="Proteomes" id="UP001314262">
    <property type="component" value="Unassembled WGS sequence"/>
</dbReference>
<feature type="transmembrane region" description="Helical" evidence="2">
    <location>
        <begin position="12"/>
        <end position="30"/>
    </location>
</feature>
<organism evidence="3 4">
    <name type="scientific">Fructobacillus tropaeoli</name>
    <dbReference type="NCBI Taxonomy" id="709323"/>
    <lineage>
        <taxon>Bacteria</taxon>
        <taxon>Bacillati</taxon>
        <taxon>Bacillota</taxon>
        <taxon>Bacilli</taxon>
        <taxon>Lactobacillales</taxon>
        <taxon>Lactobacillaceae</taxon>
        <taxon>Fructobacillus</taxon>
    </lineage>
</organism>
<dbReference type="RefSeq" id="WP_203619039.1">
    <property type="nucleotide sequence ID" value="NZ_BOJU01000004.1"/>
</dbReference>
<proteinExistence type="predicted"/>
<sequence>MKHKKIQLKTIVITLIILIILVLSVLFFSGKFATNKKVASDSNSSSQVVKTKKADITVSETQKNARMSAAVIGLYGADNMHDTTYWAPVKAGLTNKTATLHVTNGSDKNVQYKYTTDLMNDIHQVGYYELSGQNHDTVEFYAAHLDGSTQHFKDVQLSDVLDYVNRHYDRSQLDNYAKGINISDEMSGNTNSNSTASSSASGSSNDVTEADDNYTLKAAVYYGIMNSQSNGLWQSYQNVLKNNKGATFICRFDGASEYTVALSQAGGVGAARFHYEGAHYENGVMVHPSTFAFWTESPDQNDMSKTKKEFENDALLPISTILDFANKAGGKKMLDTYNFQIQ</sequence>
<keyword evidence="2" id="KW-0472">Membrane</keyword>
<comment type="caution">
    <text evidence="3">The sequence shown here is derived from an EMBL/GenBank/DDBJ whole genome shotgun (WGS) entry which is preliminary data.</text>
</comment>
<evidence type="ECO:0000256" key="2">
    <source>
        <dbReference type="SAM" id="Phobius"/>
    </source>
</evidence>
<name>A0ABM9MY80_9LACO</name>
<evidence type="ECO:0000256" key="1">
    <source>
        <dbReference type="SAM" id="MobiDB-lite"/>
    </source>
</evidence>
<keyword evidence="2" id="KW-0812">Transmembrane</keyword>
<accession>A0ABM9MY80</accession>
<gene>
    <name evidence="3" type="ORF">R53137_KAKDMLNK_01171</name>
</gene>
<dbReference type="EMBL" id="CAUZLT010000004">
    <property type="protein sequence ID" value="CAK1248403.1"/>
    <property type="molecule type" value="Genomic_DNA"/>
</dbReference>
<reference evidence="3 4" key="1">
    <citation type="submission" date="2023-10" db="EMBL/GenBank/DDBJ databases">
        <authorList>
            <person name="Botero Cardona J."/>
        </authorList>
    </citation>
    <scope>NUCLEOTIDE SEQUENCE [LARGE SCALE GENOMIC DNA]</scope>
    <source>
        <strain evidence="3 4">R-53137</strain>
    </source>
</reference>
<feature type="compositionally biased region" description="Low complexity" evidence="1">
    <location>
        <begin position="187"/>
        <end position="205"/>
    </location>
</feature>
<evidence type="ECO:0000313" key="3">
    <source>
        <dbReference type="EMBL" id="CAK1248403.1"/>
    </source>
</evidence>
<keyword evidence="2" id="KW-1133">Transmembrane helix</keyword>
<evidence type="ECO:0000313" key="4">
    <source>
        <dbReference type="Proteomes" id="UP001314262"/>
    </source>
</evidence>
<protein>
    <submittedName>
        <fullName evidence="3">Uncharacterized protein</fullName>
    </submittedName>
</protein>